<organism evidence="2 3">
    <name type="scientific">Nautilia profundicola (strain ATCC BAA-1463 / DSM 18972 / AmH)</name>
    <dbReference type="NCBI Taxonomy" id="598659"/>
    <lineage>
        <taxon>Bacteria</taxon>
        <taxon>Pseudomonadati</taxon>
        <taxon>Campylobacterota</taxon>
        <taxon>Epsilonproteobacteria</taxon>
        <taxon>Nautiliales</taxon>
        <taxon>Nautiliaceae</taxon>
        <taxon>Nautilia</taxon>
    </lineage>
</organism>
<keyword evidence="1" id="KW-0472">Membrane</keyword>
<dbReference type="HOGENOM" id="CLU_1863031_0_0_7"/>
<feature type="transmembrane region" description="Helical" evidence="1">
    <location>
        <begin position="43"/>
        <end position="63"/>
    </location>
</feature>
<keyword evidence="1" id="KW-0812">Transmembrane</keyword>
<accession>B9L6Z6</accession>
<feature type="transmembrane region" description="Helical" evidence="1">
    <location>
        <begin position="12"/>
        <end position="37"/>
    </location>
</feature>
<evidence type="ECO:0000256" key="1">
    <source>
        <dbReference type="SAM" id="Phobius"/>
    </source>
</evidence>
<dbReference type="EMBL" id="CP001279">
    <property type="protein sequence ID" value="ACM93083.1"/>
    <property type="molecule type" value="Genomic_DNA"/>
</dbReference>
<dbReference type="OrthoDB" id="5373068at2"/>
<dbReference type="Proteomes" id="UP000000448">
    <property type="component" value="Chromosome"/>
</dbReference>
<dbReference type="RefSeq" id="WP_015902135.1">
    <property type="nucleotide sequence ID" value="NC_012115.1"/>
</dbReference>
<evidence type="ECO:0000313" key="3">
    <source>
        <dbReference type="Proteomes" id="UP000000448"/>
    </source>
</evidence>
<dbReference type="eggNOG" id="ENOG502ZFHA">
    <property type="taxonomic scope" value="Bacteria"/>
</dbReference>
<keyword evidence="1" id="KW-1133">Transmembrane helix</keyword>
<protein>
    <submittedName>
        <fullName evidence="2">Uncharacterized protein</fullName>
    </submittedName>
</protein>
<dbReference type="KEGG" id="nam:NAMH_1768"/>
<feature type="transmembrane region" description="Helical" evidence="1">
    <location>
        <begin position="84"/>
        <end position="104"/>
    </location>
</feature>
<feature type="transmembrane region" description="Helical" evidence="1">
    <location>
        <begin position="110"/>
        <end position="130"/>
    </location>
</feature>
<reference evidence="2 3" key="1">
    <citation type="journal article" date="2009" name="PLoS Genet.">
        <title>Adaptations to submarine hydrothermal environments exemplified by the genome of Nautilia profundicola.</title>
        <authorList>
            <person name="Campbell B.J."/>
            <person name="Smith J.L."/>
            <person name="Hanson T.E."/>
            <person name="Klotz M.G."/>
            <person name="Stein L.Y."/>
            <person name="Lee C.K."/>
            <person name="Wu D."/>
            <person name="Robinson J.M."/>
            <person name="Khouri H.M."/>
            <person name="Eisen J.A."/>
            <person name="Cary S.C."/>
        </authorList>
    </citation>
    <scope>NUCLEOTIDE SEQUENCE [LARGE SCALE GENOMIC DNA]</scope>
    <source>
        <strain evidence="3">ATCC BAA-1463 / DSM 18972 / AmH</strain>
    </source>
</reference>
<name>B9L6Z6_NAUPA</name>
<dbReference type="AlphaFoldDB" id="B9L6Z6"/>
<sequence length="137" mass="16249">MFKKAFYLWLDIAIFMYIIIVVDFMLFEDLLIYWGLFFYMKEIFIGLFTVTILFSIFAIGYFFEKHGIVTFQNRFTGYLKLYFAILWRALVFVVPAVGFIAYIYHGSIGSRIATIFIEILDGLPAIYWYLKKISKNS</sequence>
<gene>
    <name evidence="2" type="ordered locus">NAMH_1768</name>
</gene>
<evidence type="ECO:0000313" key="2">
    <source>
        <dbReference type="EMBL" id="ACM93083.1"/>
    </source>
</evidence>
<dbReference type="STRING" id="598659.NAMH_1768"/>
<proteinExistence type="predicted"/>
<keyword evidence="3" id="KW-1185">Reference proteome</keyword>